<dbReference type="AlphaFoldDB" id="A0A843VGB7"/>
<evidence type="ECO:0000313" key="2">
    <source>
        <dbReference type="EMBL" id="MQL93517.1"/>
    </source>
</evidence>
<keyword evidence="3" id="KW-1185">Reference proteome</keyword>
<evidence type="ECO:0000313" key="3">
    <source>
        <dbReference type="Proteomes" id="UP000652761"/>
    </source>
</evidence>
<proteinExistence type="predicted"/>
<reference evidence="2" key="1">
    <citation type="submission" date="2017-07" db="EMBL/GenBank/DDBJ databases">
        <title>Taro Niue Genome Assembly and Annotation.</title>
        <authorList>
            <person name="Atibalentja N."/>
            <person name="Keating K."/>
            <person name="Fields C.J."/>
        </authorList>
    </citation>
    <scope>NUCLEOTIDE SEQUENCE</scope>
    <source>
        <strain evidence="2">Niue_2</strain>
        <tissue evidence="2">Leaf</tissue>
    </source>
</reference>
<organism evidence="2 3">
    <name type="scientific">Colocasia esculenta</name>
    <name type="common">Wild taro</name>
    <name type="synonym">Arum esculentum</name>
    <dbReference type="NCBI Taxonomy" id="4460"/>
    <lineage>
        <taxon>Eukaryota</taxon>
        <taxon>Viridiplantae</taxon>
        <taxon>Streptophyta</taxon>
        <taxon>Embryophyta</taxon>
        <taxon>Tracheophyta</taxon>
        <taxon>Spermatophyta</taxon>
        <taxon>Magnoliopsida</taxon>
        <taxon>Liliopsida</taxon>
        <taxon>Araceae</taxon>
        <taxon>Aroideae</taxon>
        <taxon>Colocasieae</taxon>
        <taxon>Colocasia</taxon>
    </lineage>
</organism>
<protein>
    <submittedName>
        <fullName evidence="2">Uncharacterized protein</fullName>
    </submittedName>
</protein>
<accession>A0A843VGB7</accession>
<gene>
    <name evidence="2" type="ORF">Taro_026159</name>
</gene>
<dbReference type="EMBL" id="NMUH01001571">
    <property type="protein sequence ID" value="MQL93517.1"/>
    <property type="molecule type" value="Genomic_DNA"/>
</dbReference>
<comment type="caution">
    <text evidence="2">The sequence shown here is derived from an EMBL/GenBank/DDBJ whole genome shotgun (WGS) entry which is preliminary data.</text>
</comment>
<name>A0A843VGB7_COLES</name>
<evidence type="ECO:0000256" key="1">
    <source>
        <dbReference type="SAM" id="MobiDB-lite"/>
    </source>
</evidence>
<dbReference type="Proteomes" id="UP000652761">
    <property type="component" value="Unassembled WGS sequence"/>
</dbReference>
<feature type="region of interest" description="Disordered" evidence="1">
    <location>
        <begin position="137"/>
        <end position="184"/>
    </location>
</feature>
<sequence>MGKKEAVGLHTLPSRYPPGSHTHRIFIKSKFRFLLRSRDPTAKATSPPSLLPVSLSFCSLVNPVPDVNPAPAPSYANAANTLAPHRQCLRPAHLCLRQQQPHRLRQLQRQSPPSPLLAPALALASCTLAGLRPHCTDAATTSAPGPAHPPPRAVASPAADSVQSPDSAAPSPRPAQGHHSAAAL</sequence>